<keyword evidence="1" id="KW-1133">Transmembrane helix</keyword>
<dbReference type="Proteomes" id="UP000035681">
    <property type="component" value="Unplaced"/>
</dbReference>
<evidence type="ECO:0000256" key="1">
    <source>
        <dbReference type="SAM" id="Phobius"/>
    </source>
</evidence>
<dbReference type="WBParaSite" id="SSTP_0001263800.1">
    <property type="protein sequence ID" value="SSTP_0001263800.1"/>
    <property type="gene ID" value="SSTP_0001263800"/>
</dbReference>
<keyword evidence="2" id="KW-1185">Reference proteome</keyword>
<name>A0A0K0ET61_STRER</name>
<reference evidence="3" key="1">
    <citation type="submission" date="2015-08" db="UniProtKB">
        <authorList>
            <consortium name="WormBaseParasite"/>
        </authorList>
    </citation>
    <scope>IDENTIFICATION</scope>
</reference>
<protein>
    <submittedName>
        <fullName evidence="3 4">Uncharacterized protein</fullName>
    </submittedName>
</protein>
<dbReference type="AlphaFoldDB" id="A0A0K0ET61"/>
<accession>A0A0K0ET61</accession>
<keyword evidence="1" id="KW-0472">Membrane</keyword>
<proteinExistence type="predicted"/>
<dbReference type="WBParaSite" id="TCONS_00002079.p1">
    <property type="protein sequence ID" value="TCONS_00002079.p1"/>
    <property type="gene ID" value="XLOC_001980"/>
</dbReference>
<evidence type="ECO:0000313" key="4">
    <source>
        <dbReference type="WBParaSite" id="TCONS_00002079.p1"/>
    </source>
</evidence>
<evidence type="ECO:0000313" key="3">
    <source>
        <dbReference type="WBParaSite" id="SSTP_0001263800.1"/>
    </source>
</evidence>
<evidence type="ECO:0000313" key="2">
    <source>
        <dbReference type="Proteomes" id="UP000035681"/>
    </source>
</evidence>
<organism evidence="3">
    <name type="scientific">Strongyloides stercoralis</name>
    <name type="common">Threadworm</name>
    <dbReference type="NCBI Taxonomy" id="6248"/>
    <lineage>
        <taxon>Eukaryota</taxon>
        <taxon>Metazoa</taxon>
        <taxon>Ecdysozoa</taxon>
        <taxon>Nematoda</taxon>
        <taxon>Chromadorea</taxon>
        <taxon>Rhabditida</taxon>
        <taxon>Tylenchina</taxon>
        <taxon>Panagrolaimomorpha</taxon>
        <taxon>Strongyloidoidea</taxon>
        <taxon>Strongyloididae</taxon>
        <taxon>Strongyloides</taxon>
    </lineage>
</organism>
<keyword evidence="1" id="KW-0812">Transmembrane</keyword>
<sequence>MVIISTQTLTKIIFQNYFIVLLVVLFFTAINNSNGVQAQNAAEAVAPFLSLLSNGDLARMTQIATDLAVQTMNSNREMMNKEGRPESRNIDFSMSPSQMLGQSLVNVNNGVRENIEKSLQGKGFNNNNNNFFKPLLPLSTQPPLQLPINPLTVKKIKKKPKKDGKSRKIRVVKNNIEKLKIQKVSAQKYIDSEEKVNVNNDDKSVNSPETRAAKIALLKEIEKEGIKIPDNIRKEVIGYENMKSSEEYNPPVDSKPILKEGNSKEIDIKPLDLDNFVPKRPDAFVGSVENVRQASGPNINTNPLLRLAETFLGRGGSNNNGGGSGNYARGTTTFQGNERYLGGSKGPIPTIRETVPGANSNFGLPKGAGCLPFIGEFMQVAYGNCVKYADERTFDAWGNEIKNVMTGTGIDLFKASIETCKMQAEKELCGQIRKAISECDILGTIQVGSQIQRSFDRCEQVTGIVDQNPLKMMQGISNLVNGEVAQGFINNFLG</sequence>
<feature type="transmembrane region" description="Helical" evidence="1">
    <location>
        <begin position="12"/>
        <end position="30"/>
    </location>
</feature>